<evidence type="ECO:0000313" key="3">
    <source>
        <dbReference type="Proteomes" id="UP000236731"/>
    </source>
</evidence>
<protein>
    <submittedName>
        <fullName evidence="2">Uncharacterized protein</fullName>
    </submittedName>
</protein>
<dbReference type="RefSeq" id="WP_103905166.1">
    <property type="nucleotide sequence ID" value="NZ_CP049246.1"/>
</dbReference>
<feature type="signal peptide" evidence="1">
    <location>
        <begin position="1"/>
        <end position="21"/>
    </location>
</feature>
<gene>
    <name evidence="2" type="ORF">SAMN05421877_102137</name>
</gene>
<sequence length="291" mass="33051">MQRTHFLVLFIALLLSFGAAAQNPMPTTRTSHGKIQAPELDELSGIVASMNNPGSFWVHNDSGDKARFFLIDSTAQLQRTFYLEGIQAIDMEDIAWVQRNGVNYLILADIGDNLGRRQDIRLYLVKEPKLAESKTVDTIRAAAIETKVLQYPGKARDSEALFVDPLDNKLYMVSKREFQSALYTADIFGQERSSYQLREVLKFPFTFITAADMAMDRRAVLMKNLTTIFYWPIGDQEPLIKALAKPSVTLQYDPEPQGEAITFSREGEGFFTISERPFGLDSYLYHYHTKP</sequence>
<feature type="chain" id="PRO_5009285608" evidence="1">
    <location>
        <begin position="22"/>
        <end position="291"/>
    </location>
</feature>
<dbReference type="OrthoDB" id="9798438at2"/>
<keyword evidence="3" id="KW-1185">Reference proteome</keyword>
<organism evidence="2 3">
    <name type="scientific">Sphingobacterium lactis</name>
    <dbReference type="NCBI Taxonomy" id="797291"/>
    <lineage>
        <taxon>Bacteria</taxon>
        <taxon>Pseudomonadati</taxon>
        <taxon>Bacteroidota</taxon>
        <taxon>Sphingobacteriia</taxon>
        <taxon>Sphingobacteriales</taxon>
        <taxon>Sphingobacteriaceae</taxon>
        <taxon>Sphingobacterium</taxon>
    </lineage>
</organism>
<dbReference type="EMBL" id="FNUT01000002">
    <property type="protein sequence ID" value="SEF68444.1"/>
    <property type="molecule type" value="Genomic_DNA"/>
</dbReference>
<reference evidence="3" key="1">
    <citation type="submission" date="2016-10" db="EMBL/GenBank/DDBJ databases">
        <authorList>
            <person name="Varghese N."/>
            <person name="Submissions S."/>
        </authorList>
    </citation>
    <scope>NUCLEOTIDE SEQUENCE [LARGE SCALE GENOMIC DNA]</scope>
    <source>
        <strain evidence="3">DSM 22361</strain>
    </source>
</reference>
<keyword evidence="1" id="KW-0732">Signal</keyword>
<proteinExistence type="predicted"/>
<dbReference type="AlphaFoldDB" id="A0A1H5U009"/>
<evidence type="ECO:0000313" key="2">
    <source>
        <dbReference type="EMBL" id="SEF68444.1"/>
    </source>
</evidence>
<dbReference type="Proteomes" id="UP000236731">
    <property type="component" value="Unassembled WGS sequence"/>
</dbReference>
<name>A0A1H5U009_9SPHI</name>
<evidence type="ECO:0000256" key="1">
    <source>
        <dbReference type="SAM" id="SignalP"/>
    </source>
</evidence>
<accession>A0A1H5U009</accession>